<dbReference type="Pfam" id="PF09972">
    <property type="entry name" value="DUF2207"/>
    <property type="match status" value="1"/>
</dbReference>
<keyword evidence="2" id="KW-0812">Transmembrane</keyword>
<keyword evidence="2" id="KW-1133">Transmembrane helix</keyword>
<dbReference type="InterPro" id="IPR018702">
    <property type="entry name" value="DUF2207"/>
</dbReference>
<comment type="caution">
    <text evidence="5">The sequence shown here is derived from an EMBL/GenBank/DDBJ whole genome shotgun (WGS) entry which is preliminary data.</text>
</comment>
<dbReference type="Pfam" id="PF20990">
    <property type="entry name" value="DUF2207_C"/>
    <property type="match status" value="1"/>
</dbReference>
<dbReference type="InterPro" id="IPR048389">
    <property type="entry name" value="YciQ-like_C"/>
</dbReference>
<evidence type="ECO:0000256" key="1">
    <source>
        <dbReference type="SAM" id="MobiDB-lite"/>
    </source>
</evidence>
<feature type="region of interest" description="Disordered" evidence="1">
    <location>
        <begin position="554"/>
        <end position="577"/>
    </location>
</feature>
<feature type="transmembrane region" description="Helical" evidence="2">
    <location>
        <begin position="427"/>
        <end position="447"/>
    </location>
</feature>
<evidence type="ECO:0000259" key="3">
    <source>
        <dbReference type="Pfam" id="PF09972"/>
    </source>
</evidence>
<gene>
    <name evidence="5" type="ORF">IEQ44_10085</name>
</gene>
<reference evidence="5 6" key="1">
    <citation type="submission" date="2020-10" db="EMBL/GenBank/DDBJ databases">
        <title>Nocardioides sp. isolated from sludge.</title>
        <authorList>
            <person name="Zhang X."/>
        </authorList>
    </citation>
    <scope>NUCLEOTIDE SEQUENCE [LARGE SCALE GENOMIC DNA]</scope>
    <source>
        <strain evidence="5 6">Y6</strain>
    </source>
</reference>
<organism evidence="5 6">
    <name type="scientific">Nocardioides malaquae</name>
    <dbReference type="NCBI Taxonomy" id="2773426"/>
    <lineage>
        <taxon>Bacteria</taxon>
        <taxon>Bacillati</taxon>
        <taxon>Actinomycetota</taxon>
        <taxon>Actinomycetes</taxon>
        <taxon>Propionibacteriales</taxon>
        <taxon>Nocardioidaceae</taxon>
        <taxon>Nocardioides</taxon>
    </lineage>
</organism>
<evidence type="ECO:0000313" key="5">
    <source>
        <dbReference type="EMBL" id="MBE7325007.1"/>
    </source>
</evidence>
<feature type="compositionally biased region" description="Gly residues" evidence="1">
    <location>
        <begin position="559"/>
        <end position="577"/>
    </location>
</feature>
<feature type="transmembrane region" description="Helical" evidence="2">
    <location>
        <begin position="399"/>
        <end position="421"/>
    </location>
</feature>
<sequence length="577" mass="62380">MRRVLPWLVLLGMLAVVALPAVTYLFEQDDDSGYEPTRITRYNAVFEVDDDGDMAVTETLIVRFPVGDRHGIFRFFDEYDAEDTSVPRVPREVSVTRNGRAEEFERSRQHNGRFHVLKIGDADETLERGDHTYVIRYEIEDVLLDRGDEVSRFYWDLIPAGWAQPIDAAVLTVRLPAAPSGDVRCAEGAGSADNCRARVTDNTITVETDDLEPNTPVTVQADLPVAAPVAESRLVWPVSWSPVLGRWPWLLAIVAIVAVAVGWLGRRIAAPTFEEPPAFPLQYAPPPDLGPAQGAYLLTERPSRHALVATLMHAAERGAVRLERGEDEWVVTRMPDALRIKLDPLTRKVTAALHRDSDRFVAAEDDVEAGRTMQTVKTTLDKDVKEWALREGHLARAGFGSAAGVGVVAAAVVYVILVAALSGTMSVVAMVPGAFAAMGLPVLYPGATTKRTDSGRQLWSQVGGFRRVLSTPSSIERFDFSGREELFTAYLPWAVAFGCAEEWAAKYRTEMASDPPDPVWLIGAPYSLTGGPQSMVDSFSSTVGGAISSYQATQASSSSGGGFSGGGGGGGGGGGSW</sequence>
<accession>A0ABR9RUZ8</accession>
<feature type="transmembrane region" description="Helical" evidence="2">
    <location>
        <begin position="247"/>
        <end position="265"/>
    </location>
</feature>
<feature type="domain" description="Predicted membrane protein YciQ-like C-terminal" evidence="4">
    <location>
        <begin position="283"/>
        <end position="506"/>
    </location>
</feature>
<evidence type="ECO:0000259" key="4">
    <source>
        <dbReference type="Pfam" id="PF20990"/>
    </source>
</evidence>
<dbReference type="Proteomes" id="UP000756387">
    <property type="component" value="Unassembled WGS sequence"/>
</dbReference>
<dbReference type="RefSeq" id="WP_193638324.1">
    <property type="nucleotide sequence ID" value="NZ_JADCSA010000008.1"/>
</dbReference>
<feature type="domain" description="DUF2207" evidence="3">
    <location>
        <begin position="38"/>
        <end position="221"/>
    </location>
</feature>
<evidence type="ECO:0000313" key="6">
    <source>
        <dbReference type="Proteomes" id="UP000756387"/>
    </source>
</evidence>
<keyword evidence="6" id="KW-1185">Reference proteome</keyword>
<evidence type="ECO:0000256" key="2">
    <source>
        <dbReference type="SAM" id="Phobius"/>
    </source>
</evidence>
<protein>
    <submittedName>
        <fullName evidence="5">DUF2207 domain-containing protein</fullName>
    </submittedName>
</protein>
<proteinExistence type="predicted"/>
<name>A0ABR9RUZ8_9ACTN</name>
<dbReference type="EMBL" id="JADCSA010000008">
    <property type="protein sequence ID" value="MBE7325007.1"/>
    <property type="molecule type" value="Genomic_DNA"/>
</dbReference>
<keyword evidence="2" id="KW-0472">Membrane</keyword>